<dbReference type="PROSITE" id="PS51918">
    <property type="entry name" value="RADICAL_SAM"/>
    <property type="match status" value="1"/>
</dbReference>
<evidence type="ECO:0000256" key="1">
    <source>
        <dbReference type="ARBA" id="ARBA00001966"/>
    </source>
</evidence>
<sequence>MTNMKDVVELVFHPTPSIERLYLELTNRCNLSCEMCYRQKWQEPLGDMSKEMLNSIADEATQFPDLKEVILGGIGEPTIAYNFRQAIELFSSRYEVTVTTNGTTLDTELIDFLVSHKVARIVLSIDTTDVDTFDTIRHQNIQGILESTRYIAEQRPQGGPEIVWEFVVMKNTLPFLVETVRQAGLLGVTRIFVSHVIPMREEMISETLYGPTKSTEVDKFFQAALIAGLTRGVEVVLPKSEITTERYCKFIETQSAVVRWDGHVSSCYRFLHSYPEYVFGRYKQIEAHSFGSLQEKSLLEIWTSLEFMRYRYNVLHSEYASCPDCKWVEGCDMVLRSDMDCLGHAPSCGDCLWGRGISVCP</sequence>
<evidence type="ECO:0000256" key="6">
    <source>
        <dbReference type="ARBA" id="ARBA00023014"/>
    </source>
</evidence>
<evidence type="ECO:0000256" key="4">
    <source>
        <dbReference type="ARBA" id="ARBA00022723"/>
    </source>
</evidence>
<gene>
    <name evidence="8" type="ORF">SAMN05443529_10240</name>
</gene>
<dbReference type="PANTHER" id="PTHR11228">
    <property type="entry name" value="RADICAL SAM DOMAIN PROTEIN"/>
    <property type="match status" value="1"/>
</dbReference>
<dbReference type="InterPro" id="IPR013785">
    <property type="entry name" value="Aldolase_TIM"/>
</dbReference>
<dbReference type="STRING" id="1121419.SAMN05443529_10240"/>
<dbReference type="GO" id="GO:0046872">
    <property type="term" value="F:metal ion binding"/>
    <property type="evidence" value="ECO:0007669"/>
    <property type="project" value="UniProtKB-KW"/>
</dbReference>
<protein>
    <submittedName>
        <fullName evidence="8">Tungsten cofactor oxidoreducase radical SAM maturase</fullName>
    </submittedName>
</protein>
<dbReference type="Pfam" id="PF04055">
    <property type="entry name" value="Radical_SAM"/>
    <property type="match status" value="1"/>
</dbReference>
<comment type="cofactor">
    <cofactor evidence="1">
        <name>[4Fe-4S] cluster</name>
        <dbReference type="ChEBI" id="CHEBI:49883"/>
    </cofactor>
</comment>
<dbReference type="GO" id="GO:0003824">
    <property type="term" value="F:catalytic activity"/>
    <property type="evidence" value="ECO:0007669"/>
    <property type="project" value="InterPro"/>
</dbReference>
<dbReference type="GO" id="GO:0032324">
    <property type="term" value="P:molybdopterin cofactor biosynthetic process"/>
    <property type="evidence" value="ECO:0007669"/>
    <property type="project" value="UniProtKB-ARBA"/>
</dbReference>
<dbReference type="InterPro" id="IPR000385">
    <property type="entry name" value="MoaA_NifB_PqqE_Fe-S-bd_CS"/>
</dbReference>
<dbReference type="AlphaFoldDB" id="A0A1G7T0A4"/>
<dbReference type="SFLD" id="SFLDG01387">
    <property type="entry name" value="BtrN-like_SPASM_domain_contain"/>
    <property type="match status" value="1"/>
</dbReference>
<keyword evidence="3" id="KW-0949">S-adenosyl-L-methionine</keyword>
<organism evidence="8 9">
    <name type="scientific">Desulfosporosinus hippei DSM 8344</name>
    <dbReference type="NCBI Taxonomy" id="1121419"/>
    <lineage>
        <taxon>Bacteria</taxon>
        <taxon>Bacillati</taxon>
        <taxon>Bacillota</taxon>
        <taxon>Clostridia</taxon>
        <taxon>Eubacteriales</taxon>
        <taxon>Desulfitobacteriaceae</taxon>
        <taxon>Desulfosporosinus</taxon>
    </lineage>
</organism>
<dbReference type="InterPro" id="IPR058240">
    <property type="entry name" value="rSAM_sf"/>
</dbReference>
<dbReference type="Gene3D" id="3.20.20.70">
    <property type="entry name" value="Aldolase class I"/>
    <property type="match status" value="1"/>
</dbReference>
<evidence type="ECO:0000313" key="9">
    <source>
        <dbReference type="Proteomes" id="UP000198656"/>
    </source>
</evidence>
<evidence type="ECO:0000256" key="2">
    <source>
        <dbReference type="ARBA" id="ARBA00022485"/>
    </source>
</evidence>
<dbReference type="Pfam" id="PF13186">
    <property type="entry name" value="SPASM"/>
    <property type="match status" value="1"/>
</dbReference>
<dbReference type="CDD" id="cd21121">
    <property type="entry name" value="SPASM_Cmo-like"/>
    <property type="match status" value="1"/>
</dbReference>
<dbReference type="InterPro" id="IPR007197">
    <property type="entry name" value="rSAM"/>
</dbReference>
<feature type="domain" description="Radical SAM core" evidence="7">
    <location>
        <begin position="15"/>
        <end position="230"/>
    </location>
</feature>
<keyword evidence="9" id="KW-1185">Reference proteome</keyword>
<evidence type="ECO:0000259" key="7">
    <source>
        <dbReference type="PROSITE" id="PS51918"/>
    </source>
</evidence>
<evidence type="ECO:0000256" key="3">
    <source>
        <dbReference type="ARBA" id="ARBA00022691"/>
    </source>
</evidence>
<dbReference type="SUPFAM" id="SSF102114">
    <property type="entry name" value="Radical SAM enzymes"/>
    <property type="match status" value="1"/>
</dbReference>
<proteinExistence type="predicted"/>
<dbReference type="PANTHER" id="PTHR11228:SF34">
    <property type="entry name" value="TUNGSTEN-CONTAINING ALDEHYDE FERREDOXIN OXIDOREDUCTASE COFACTOR MODIFYING PROTEIN"/>
    <property type="match status" value="1"/>
</dbReference>
<dbReference type="SFLD" id="SFLDS00029">
    <property type="entry name" value="Radical_SAM"/>
    <property type="match status" value="1"/>
</dbReference>
<dbReference type="InterPro" id="IPR023885">
    <property type="entry name" value="4Fe4S-binding_SPASM_dom"/>
</dbReference>
<dbReference type="InterPro" id="IPR034391">
    <property type="entry name" value="AdoMet-like_SPASM_containing"/>
</dbReference>
<dbReference type="GO" id="GO:0051539">
    <property type="term" value="F:4 iron, 4 sulfur cluster binding"/>
    <property type="evidence" value="ECO:0007669"/>
    <property type="project" value="UniProtKB-KW"/>
</dbReference>
<keyword evidence="6" id="KW-0411">Iron-sulfur</keyword>
<dbReference type="InterPro" id="IPR050377">
    <property type="entry name" value="Radical_SAM_PqqE_MftC-like"/>
</dbReference>
<evidence type="ECO:0000313" key="8">
    <source>
        <dbReference type="EMBL" id="SDG28464.1"/>
    </source>
</evidence>
<evidence type="ECO:0000256" key="5">
    <source>
        <dbReference type="ARBA" id="ARBA00023004"/>
    </source>
</evidence>
<name>A0A1G7T0A4_9FIRM</name>
<dbReference type="InterPro" id="IPR027604">
    <property type="entry name" value="W_rSAM_matur"/>
</dbReference>
<keyword evidence="4" id="KW-0479">Metal-binding</keyword>
<dbReference type="SFLD" id="SFLDG01067">
    <property type="entry name" value="SPASM/twitch_domain_containing"/>
    <property type="match status" value="1"/>
</dbReference>
<reference evidence="9" key="1">
    <citation type="submission" date="2016-10" db="EMBL/GenBank/DDBJ databases">
        <authorList>
            <person name="Varghese N."/>
            <person name="Submissions S."/>
        </authorList>
    </citation>
    <scope>NUCLEOTIDE SEQUENCE [LARGE SCALE GENOMIC DNA]</scope>
    <source>
        <strain evidence="9">DSM 8344</strain>
    </source>
</reference>
<keyword evidence="5" id="KW-0408">Iron</keyword>
<dbReference type="SFLD" id="SFLDF00570">
    <property type="entry name" value="tungsten_cofactor_oxidoreducas"/>
    <property type="match status" value="1"/>
</dbReference>
<dbReference type="SMART" id="SM00729">
    <property type="entry name" value="Elp3"/>
    <property type="match status" value="1"/>
</dbReference>
<dbReference type="PROSITE" id="PS01305">
    <property type="entry name" value="MOAA_NIFB_PQQE"/>
    <property type="match status" value="1"/>
</dbReference>
<dbReference type="CDD" id="cd01335">
    <property type="entry name" value="Radical_SAM"/>
    <property type="match status" value="1"/>
</dbReference>
<keyword evidence="2" id="KW-0004">4Fe-4S</keyword>
<accession>A0A1G7T0A4</accession>
<dbReference type="EMBL" id="FNCP01000002">
    <property type="protein sequence ID" value="SDG28464.1"/>
    <property type="molecule type" value="Genomic_DNA"/>
</dbReference>
<dbReference type="InterPro" id="IPR006638">
    <property type="entry name" value="Elp3/MiaA/NifB-like_rSAM"/>
</dbReference>
<dbReference type="Proteomes" id="UP000198656">
    <property type="component" value="Unassembled WGS sequence"/>
</dbReference>